<protein>
    <submittedName>
        <fullName evidence="2">Membrane protein</fullName>
    </submittedName>
</protein>
<organism evidence="2 3">
    <name type="scientific">Halobacteriovorax marinus (strain ATCC BAA-682 / DSM 15412 / SJ)</name>
    <name type="common">Bacteriovorax marinus</name>
    <dbReference type="NCBI Taxonomy" id="862908"/>
    <lineage>
        <taxon>Bacteria</taxon>
        <taxon>Pseudomonadati</taxon>
        <taxon>Bdellovibrionota</taxon>
        <taxon>Bacteriovoracia</taxon>
        <taxon>Bacteriovoracales</taxon>
        <taxon>Halobacteriovoraceae</taxon>
        <taxon>Halobacteriovorax</taxon>
    </lineage>
</organism>
<dbReference type="HOGENOM" id="CLU_1303450_0_0_7"/>
<evidence type="ECO:0000313" key="3">
    <source>
        <dbReference type="Proteomes" id="UP000008963"/>
    </source>
</evidence>
<accession>E1X176</accession>
<dbReference type="AlphaFoldDB" id="E1X176"/>
<feature type="transmembrane region" description="Helical" evidence="1">
    <location>
        <begin position="37"/>
        <end position="58"/>
    </location>
</feature>
<dbReference type="STRING" id="862908.BMS_3403"/>
<dbReference type="EMBL" id="FQ312005">
    <property type="protein sequence ID" value="CBW28146.1"/>
    <property type="molecule type" value="Genomic_DNA"/>
</dbReference>
<evidence type="ECO:0000256" key="1">
    <source>
        <dbReference type="SAM" id="Phobius"/>
    </source>
</evidence>
<keyword evidence="3" id="KW-1185">Reference proteome</keyword>
<reference evidence="3" key="1">
    <citation type="journal article" date="2013" name="ISME J.">
        <title>A small predatory core genome in the divergent marine Bacteriovorax marinus SJ and the terrestrial Bdellovibrio bacteriovorus.</title>
        <authorList>
            <person name="Crossman L.C."/>
            <person name="Chen H."/>
            <person name="Cerdeno-Tarraga A.M."/>
            <person name="Brooks K."/>
            <person name="Quail M.A."/>
            <person name="Pineiro S.A."/>
            <person name="Hobley L."/>
            <person name="Sockett R.E."/>
            <person name="Bentley S.D."/>
            <person name="Parkhill J."/>
            <person name="Williams H.N."/>
            <person name="Stine O.C."/>
        </authorList>
    </citation>
    <scope>NUCLEOTIDE SEQUENCE [LARGE SCALE GENOMIC DNA]</scope>
    <source>
        <strain evidence="3">ATCC BAA-682 / DSM 15412 / SJ</strain>
    </source>
</reference>
<dbReference type="PATRIC" id="fig|862908.3.peg.3256"/>
<sequence length="211" mass="24480">MVSFSYIIKNTELNLLKGIDRMSEPYKRSIILINPRFQVKFSILVCVFLFISSVFYPLTIYDLVTRLVEQANATSPDMAAKMESYKNNLIFVLALFQLGFTAVTFIACLLFSHKIAGPIYKVQKFLSAIRDREGNGKLYFRQGDYFQELADDFNDTFEVIQEDYKKDMVYLSEVSSYINNLTMVVPEDKKVVLDEISSKLGEIQERYHTIY</sequence>
<evidence type="ECO:0000313" key="2">
    <source>
        <dbReference type="EMBL" id="CBW28146.1"/>
    </source>
</evidence>
<dbReference type="eggNOG" id="ENOG5033MN1">
    <property type="taxonomic scope" value="Bacteria"/>
</dbReference>
<proteinExistence type="predicted"/>
<keyword evidence="1" id="KW-0812">Transmembrane</keyword>
<name>E1X176_HALMS</name>
<dbReference type="Proteomes" id="UP000008963">
    <property type="component" value="Chromosome"/>
</dbReference>
<keyword evidence="1" id="KW-1133">Transmembrane helix</keyword>
<keyword evidence="1" id="KW-0472">Membrane</keyword>
<feature type="transmembrane region" description="Helical" evidence="1">
    <location>
        <begin position="89"/>
        <end position="111"/>
    </location>
</feature>
<gene>
    <name evidence="2" type="ordered locus">BMS_3403</name>
</gene>
<dbReference type="KEGG" id="bmx:BMS_3403"/>